<dbReference type="Proteomes" id="UP000001514">
    <property type="component" value="Unassembled WGS sequence"/>
</dbReference>
<dbReference type="AlphaFoldDB" id="D8QS15"/>
<evidence type="ECO:0000313" key="2">
    <source>
        <dbReference type="Proteomes" id="UP000001514"/>
    </source>
</evidence>
<keyword evidence="2" id="KW-1185">Reference proteome</keyword>
<dbReference type="OMA" id="NENSAQN"/>
<dbReference type="eggNOG" id="ENOG502QXH2">
    <property type="taxonomic scope" value="Eukaryota"/>
</dbReference>
<dbReference type="EMBL" id="GL377566">
    <property type="protein sequence ID" value="EFJ37361.1"/>
    <property type="molecule type" value="Genomic_DNA"/>
</dbReference>
<name>D8QS15_SELML</name>
<organism evidence="2">
    <name type="scientific">Selaginella moellendorffii</name>
    <name type="common">Spikemoss</name>
    <dbReference type="NCBI Taxonomy" id="88036"/>
    <lineage>
        <taxon>Eukaryota</taxon>
        <taxon>Viridiplantae</taxon>
        <taxon>Streptophyta</taxon>
        <taxon>Embryophyta</taxon>
        <taxon>Tracheophyta</taxon>
        <taxon>Lycopodiopsida</taxon>
        <taxon>Selaginellales</taxon>
        <taxon>Selaginellaceae</taxon>
        <taxon>Selaginella</taxon>
    </lineage>
</organism>
<feature type="non-terminal residue" evidence="1">
    <location>
        <position position="1"/>
    </location>
</feature>
<dbReference type="KEGG" id="smo:SELMODRAFT_69403"/>
<accession>D8QS15</accession>
<dbReference type="InParanoid" id="D8QS15"/>
<feature type="non-terminal residue" evidence="1">
    <location>
        <position position="148"/>
    </location>
</feature>
<protein>
    <submittedName>
        <fullName evidence="1">Uncharacterized protein</fullName>
    </submittedName>
</protein>
<sequence length="148" mass="16836">HNEAKLGYIVPEWVDRPTDAVLQKVCSKAKLPATVIILPLRQEKISEVAKQLTQIPAETLLFLSKIRMLSIYDQHNYYMFKQTLKVPQEAKVEKRKDVDSWTITLAFPVDDRISSSCSIGDIFSFLPSDIHSGLPFLINSDFLLVSSR</sequence>
<gene>
    <name evidence="1" type="ORF">SELMODRAFT_69403</name>
</gene>
<dbReference type="Gramene" id="EFJ37361">
    <property type="protein sequence ID" value="EFJ37361"/>
    <property type="gene ID" value="SELMODRAFT_69403"/>
</dbReference>
<proteinExistence type="predicted"/>
<dbReference type="PANTHER" id="PTHR32387:SF3">
    <property type="entry name" value="ATP_DNA BINDING PROTEIN"/>
    <property type="match status" value="1"/>
</dbReference>
<reference evidence="1 2" key="1">
    <citation type="journal article" date="2011" name="Science">
        <title>The Selaginella genome identifies genetic changes associated with the evolution of vascular plants.</title>
        <authorList>
            <person name="Banks J.A."/>
            <person name="Nishiyama T."/>
            <person name="Hasebe M."/>
            <person name="Bowman J.L."/>
            <person name="Gribskov M."/>
            <person name="dePamphilis C."/>
            <person name="Albert V.A."/>
            <person name="Aono N."/>
            <person name="Aoyama T."/>
            <person name="Ambrose B.A."/>
            <person name="Ashton N.W."/>
            <person name="Axtell M.J."/>
            <person name="Barker E."/>
            <person name="Barker M.S."/>
            <person name="Bennetzen J.L."/>
            <person name="Bonawitz N.D."/>
            <person name="Chapple C."/>
            <person name="Cheng C."/>
            <person name="Correa L.G."/>
            <person name="Dacre M."/>
            <person name="DeBarry J."/>
            <person name="Dreyer I."/>
            <person name="Elias M."/>
            <person name="Engstrom E.M."/>
            <person name="Estelle M."/>
            <person name="Feng L."/>
            <person name="Finet C."/>
            <person name="Floyd S.K."/>
            <person name="Frommer W.B."/>
            <person name="Fujita T."/>
            <person name="Gramzow L."/>
            <person name="Gutensohn M."/>
            <person name="Harholt J."/>
            <person name="Hattori M."/>
            <person name="Heyl A."/>
            <person name="Hirai T."/>
            <person name="Hiwatashi Y."/>
            <person name="Ishikawa M."/>
            <person name="Iwata M."/>
            <person name="Karol K.G."/>
            <person name="Koehler B."/>
            <person name="Kolukisaoglu U."/>
            <person name="Kubo M."/>
            <person name="Kurata T."/>
            <person name="Lalonde S."/>
            <person name="Li K."/>
            <person name="Li Y."/>
            <person name="Litt A."/>
            <person name="Lyons E."/>
            <person name="Manning G."/>
            <person name="Maruyama T."/>
            <person name="Michael T.P."/>
            <person name="Mikami K."/>
            <person name="Miyazaki S."/>
            <person name="Morinaga S."/>
            <person name="Murata T."/>
            <person name="Mueller-Roeber B."/>
            <person name="Nelson D.R."/>
            <person name="Obara M."/>
            <person name="Oguri Y."/>
            <person name="Olmstead R.G."/>
            <person name="Onodera N."/>
            <person name="Petersen B.L."/>
            <person name="Pils B."/>
            <person name="Prigge M."/>
            <person name="Rensing S.A."/>
            <person name="Riano-Pachon D.M."/>
            <person name="Roberts A.W."/>
            <person name="Sato Y."/>
            <person name="Scheller H.V."/>
            <person name="Schulz B."/>
            <person name="Schulz C."/>
            <person name="Shakirov E.V."/>
            <person name="Shibagaki N."/>
            <person name="Shinohara N."/>
            <person name="Shippen D.E."/>
            <person name="Soerensen I."/>
            <person name="Sotooka R."/>
            <person name="Sugimoto N."/>
            <person name="Sugita M."/>
            <person name="Sumikawa N."/>
            <person name="Tanurdzic M."/>
            <person name="Theissen G."/>
            <person name="Ulvskov P."/>
            <person name="Wakazuki S."/>
            <person name="Weng J.K."/>
            <person name="Willats W.W."/>
            <person name="Wipf D."/>
            <person name="Wolf P.G."/>
            <person name="Yang L."/>
            <person name="Zimmer A.D."/>
            <person name="Zhu Q."/>
            <person name="Mitros T."/>
            <person name="Hellsten U."/>
            <person name="Loque D."/>
            <person name="Otillar R."/>
            <person name="Salamov A."/>
            <person name="Schmutz J."/>
            <person name="Shapiro H."/>
            <person name="Lindquist E."/>
            <person name="Lucas S."/>
            <person name="Rokhsar D."/>
            <person name="Grigoriev I.V."/>
        </authorList>
    </citation>
    <scope>NUCLEOTIDE SEQUENCE [LARGE SCALE GENOMIC DNA]</scope>
</reference>
<evidence type="ECO:0000313" key="1">
    <source>
        <dbReference type="EMBL" id="EFJ37361.1"/>
    </source>
</evidence>
<dbReference type="InterPro" id="IPR052957">
    <property type="entry name" value="Auxin_embryo_med"/>
</dbReference>
<dbReference type="HOGENOM" id="CLU_1763653_0_0_1"/>
<dbReference type="PANTHER" id="PTHR32387">
    <property type="entry name" value="WU:FJ29H11"/>
    <property type="match status" value="1"/>
</dbReference>